<name>A0A8X8YCH9_SALSN</name>
<proteinExistence type="predicted"/>
<keyword evidence="1" id="KW-0472">Membrane</keyword>
<evidence type="ECO:0000313" key="2">
    <source>
        <dbReference type="EMBL" id="KAG6430086.1"/>
    </source>
</evidence>
<feature type="transmembrane region" description="Helical" evidence="1">
    <location>
        <begin position="50"/>
        <end position="70"/>
    </location>
</feature>
<reference evidence="2" key="2">
    <citation type="submission" date="2020-08" db="EMBL/GenBank/DDBJ databases">
        <title>Plant Genome Project.</title>
        <authorList>
            <person name="Zhang R.-G."/>
        </authorList>
    </citation>
    <scope>NUCLEOTIDE SEQUENCE</scope>
    <source>
        <strain evidence="2">Huo1</strain>
        <tissue evidence="2">Leaf</tissue>
    </source>
</reference>
<keyword evidence="3" id="KW-1185">Reference proteome</keyword>
<dbReference type="EMBL" id="PNBA02000003">
    <property type="protein sequence ID" value="KAG6430086.1"/>
    <property type="molecule type" value="Genomic_DNA"/>
</dbReference>
<gene>
    <name evidence="2" type="ORF">SASPL_108147</name>
</gene>
<comment type="caution">
    <text evidence="2">The sequence shown here is derived from an EMBL/GenBank/DDBJ whole genome shotgun (WGS) entry which is preliminary data.</text>
</comment>
<accession>A0A8X8YCH9</accession>
<dbReference type="AlphaFoldDB" id="A0A8X8YCH9"/>
<sequence length="89" mass="9637">MIKGPFGFHVFGCTDTYPLPFDMAVCKSTLVVVTGVLKLLRSPGVPSAEGYQVLFVGLAVYGLIVLKVPLMGRFCPKRESVESEANLMV</sequence>
<keyword evidence="1" id="KW-1133">Transmembrane helix</keyword>
<protein>
    <submittedName>
        <fullName evidence="2">Uncharacterized protein</fullName>
    </submittedName>
</protein>
<dbReference type="Proteomes" id="UP000298416">
    <property type="component" value="Unassembled WGS sequence"/>
</dbReference>
<organism evidence="2">
    <name type="scientific">Salvia splendens</name>
    <name type="common">Scarlet sage</name>
    <dbReference type="NCBI Taxonomy" id="180675"/>
    <lineage>
        <taxon>Eukaryota</taxon>
        <taxon>Viridiplantae</taxon>
        <taxon>Streptophyta</taxon>
        <taxon>Embryophyta</taxon>
        <taxon>Tracheophyta</taxon>
        <taxon>Spermatophyta</taxon>
        <taxon>Magnoliopsida</taxon>
        <taxon>eudicotyledons</taxon>
        <taxon>Gunneridae</taxon>
        <taxon>Pentapetalae</taxon>
        <taxon>asterids</taxon>
        <taxon>lamiids</taxon>
        <taxon>Lamiales</taxon>
        <taxon>Lamiaceae</taxon>
        <taxon>Nepetoideae</taxon>
        <taxon>Mentheae</taxon>
        <taxon>Salviinae</taxon>
        <taxon>Salvia</taxon>
        <taxon>Salvia subgen. Calosphace</taxon>
        <taxon>core Calosphace</taxon>
    </lineage>
</organism>
<reference evidence="2" key="1">
    <citation type="submission" date="2018-01" db="EMBL/GenBank/DDBJ databases">
        <authorList>
            <person name="Mao J.F."/>
        </authorList>
    </citation>
    <scope>NUCLEOTIDE SEQUENCE</scope>
    <source>
        <strain evidence="2">Huo1</strain>
        <tissue evidence="2">Leaf</tissue>
    </source>
</reference>
<evidence type="ECO:0000256" key="1">
    <source>
        <dbReference type="SAM" id="Phobius"/>
    </source>
</evidence>
<keyword evidence="1" id="KW-0812">Transmembrane</keyword>
<evidence type="ECO:0000313" key="3">
    <source>
        <dbReference type="Proteomes" id="UP000298416"/>
    </source>
</evidence>